<dbReference type="AlphaFoldDB" id="A0A6G1U3N1"/>
<dbReference type="Proteomes" id="UP000480425">
    <property type="component" value="Unassembled WGS sequence"/>
</dbReference>
<gene>
    <name evidence="2" type="ORF">F7D73_13975</name>
</gene>
<proteinExistence type="predicted"/>
<feature type="transmembrane region" description="Helical" evidence="1">
    <location>
        <begin position="420"/>
        <end position="442"/>
    </location>
</feature>
<feature type="transmembrane region" description="Helical" evidence="1">
    <location>
        <begin position="103"/>
        <end position="127"/>
    </location>
</feature>
<evidence type="ECO:0000313" key="2">
    <source>
        <dbReference type="EMBL" id="MQN82026.1"/>
    </source>
</evidence>
<dbReference type="Pfam" id="PF19558">
    <property type="entry name" value="DUF6080"/>
    <property type="match status" value="1"/>
</dbReference>
<keyword evidence="1" id="KW-0812">Transmembrane</keyword>
<feature type="transmembrane region" description="Helical" evidence="1">
    <location>
        <begin position="163"/>
        <end position="179"/>
    </location>
</feature>
<name>A0A6G1U3N1_9BACT</name>
<dbReference type="EMBL" id="VZCB01000098">
    <property type="protein sequence ID" value="MQN82026.1"/>
    <property type="molecule type" value="Genomic_DNA"/>
</dbReference>
<organism evidence="2 3">
    <name type="scientific">Segatella copri</name>
    <dbReference type="NCBI Taxonomy" id="165179"/>
    <lineage>
        <taxon>Bacteria</taxon>
        <taxon>Pseudomonadati</taxon>
        <taxon>Bacteroidota</taxon>
        <taxon>Bacteroidia</taxon>
        <taxon>Bacteroidales</taxon>
        <taxon>Prevotellaceae</taxon>
        <taxon>Segatella</taxon>
    </lineage>
</organism>
<feature type="transmembrane region" description="Helical" evidence="1">
    <location>
        <begin position="226"/>
        <end position="244"/>
    </location>
</feature>
<accession>A0A6G1U3N1</accession>
<keyword evidence="1" id="KW-0472">Membrane</keyword>
<evidence type="ECO:0008006" key="4">
    <source>
        <dbReference type="Google" id="ProtNLM"/>
    </source>
</evidence>
<comment type="caution">
    <text evidence="2">The sequence shown here is derived from an EMBL/GenBank/DDBJ whole genome shotgun (WGS) entry which is preliminary data.</text>
</comment>
<feature type="transmembrane region" description="Helical" evidence="1">
    <location>
        <begin position="139"/>
        <end position="157"/>
    </location>
</feature>
<feature type="transmembrane region" description="Helical" evidence="1">
    <location>
        <begin position="390"/>
        <end position="408"/>
    </location>
</feature>
<dbReference type="OrthoDB" id="996712at2"/>
<evidence type="ECO:0000256" key="1">
    <source>
        <dbReference type="SAM" id="Phobius"/>
    </source>
</evidence>
<reference evidence="2 3" key="1">
    <citation type="submission" date="2019-09" db="EMBL/GenBank/DDBJ databases">
        <title>Distinct polysaccharide growth profiles of human intestinal Prevotella copri isolates.</title>
        <authorList>
            <person name="Fehlner-Peach H."/>
            <person name="Magnabosco C."/>
            <person name="Raghavan V."/>
            <person name="Scher J.U."/>
            <person name="Tett A."/>
            <person name="Cox L.M."/>
            <person name="Gottsegen C."/>
            <person name="Watters A."/>
            <person name="Wiltshire- Gordon J.D."/>
            <person name="Segata N."/>
            <person name="Bonneau R."/>
            <person name="Littman D.R."/>
        </authorList>
    </citation>
    <scope>NUCLEOTIDE SEQUENCE [LARGE SCALE GENOMIC DNA]</scope>
    <source>
        <strain evidence="3">iA622</strain>
    </source>
</reference>
<evidence type="ECO:0000313" key="3">
    <source>
        <dbReference type="Proteomes" id="UP000480425"/>
    </source>
</evidence>
<feature type="transmembrane region" description="Helical" evidence="1">
    <location>
        <begin position="186"/>
        <end position="206"/>
    </location>
</feature>
<dbReference type="RefSeq" id="WP_153125642.1">
    <property type="nucleotide sequence ID" value="NZ_VZCB01000098.1"/>
</dbReference>
<feature type="transmembrane region" description="Helical" evidence="1">
    <location>
        <begin position="12"/>
        <end position="31"/>
    </location>
</feature>
<feature type="transmembrane region" description="Helical" evidence="1">
    <location>
        <begin position="340"/>
        <end position="359"/>
    </location>
</feature>
<protein>
    <recommendedName>
        <fullName evidence="4">Glycosyltransferase RgtA/B/C/D-like domain-containing protein</fullName>
    </recommendedName>
</protein>
<feature type="transmembrane region" description="Helical" evidence="1">
    <location>
        <begin position="365"/>
        <end position="383"/>
    </location>
</feature>
<dbReference type="InterPro" id="IPR045726">
    <property type="entry name" value="DUF6080"/>
</dbReference>
<sequence length="452" mass="52809">MKNIFKIKKEERIPGLVALLVFVLLNGLFFYKYGNLFLRAHHVSFWQLFAKTFHVSGFDAWSYIFMSNGKLYFEIPRHPLFAVILYPFYLINKELISSGDTNYAMIFMAILLIASAFYSFIFVYRIFREIIELKKKDCILFSTMLYSFGMVMVSMLVPDHFCWSLLMLTMTLYLAGMAMKERRQLSAWTIGILSFLTGGVTLSNIAKTYLAAWFTNGRKVFAPKNLVAMILPAILLVTTAYLIYTEVREPQFHADKQIEVKTHAKDPEQQRKDSIHHAWVLAHTGEPMKKEGFWKWTDTSTSRTDALIHNMMGESIQLHDSYLLDDMCVNRPTIVKYNYTFNYVIEAIISLLFLISIVVGIRHKFFLMVLSWLGLDIVIHFVMGFGLNEMYIMACHWIFIIPIAIAYLMKSLTPGKQVILRYFCWLLTLYLWAWNGYWLFTYMSDQATQIMK</sequence>
<keyword evidence="1" id="KW-1133">Transmembrane helix</keyword>